<dbReference type="GO" id="GO:0005886">
    <property type="term" value="C:plasma membrane"/>
    <property type="evidence" value="ECO:0007669"/>
    <property type="project" value="TreeGrafter"/>
</dbReference>
<evidence type="ECO:0000259" key="7">
    <source>
        <dbReference type="Pfam" id="PF04138"/>
    </source>
</evidence>
<keyword evidence="9" id="KW-1185">Reference proteome</keyword>
<organism evidence="8 9">
    <name type="scientific">Kribbella jejuensis</name>
    <dbReference type="NCBI Taxonomy" id="236068"/>
    <lineage>
        <taxon>Bacteria</taxon>
        <taxon>Bacillati</taxon>
        <taxon>Actinomycetota</taxon>
        <taxon>Actinomycetes</taxon>
        <taxon>Propionibacteriales</taxon>
        <taxon>Kribbellaceae</taxon>
        <taxon>Kribbella</taxon>
    </lineage>
</organism>
<feature type="transmembrane region" description="Helical" evidence="6">
    <location>
        <begin position="103"/>
        <end position="126"/>
    </location>
</feature>
<evidence type="ECO:0000256" key="1">
    <source>
        <dbReference type="ARBA" id="ARBA00004141"/>
    </source>
</evidence>
<dbReference type="Pfam" id="PF04138">
    <property type="entry name" value="GtrA_DPMS_TM"/>
    <property type="match status" value="1"/>
</dbReference>
<feature type="transmembrane region" description="Helical" evidence="6">
    <location>
        <begin position="173"/>
        <end position="190"/>
    </location>
</feature>
<dbReference type="InterPro" id="IPR051401">
    <property type="entry name" value="GtrA_CellWall_Glycosyl"/>
</dbReference>
<feature type="transmembrane region" description="Helical" evidence="6">
    <location>
        <begin position="64"/>
        <end position="83"/>
    </location>
</feature>
<evidence type="ECO:0000256" key="3">
    <source>
        <dbReference type="ARBA" id="ARBA00022692"/>
    </source>
</evidence>
<dbReference type="AlphaFoldDB" id="A0A542E8F4"/>
<dbReference type="EMBL" id="VFMM01000002">
    <property type="protein sequence ID" value="TQJ11604.1"/>
    <property type="molecule type" value="Genomic_DNA"/>
</dbReference>
<evidence type="ECO:0000256" key="2">
    <source>
        <dbReference type="ARBA" id="ARBA00009399"/>
    </source>
</evidence>
<evidence type="ECO:0000313" key="9">
    <source>
        <dbReference type="Proteomes" id="UP000316298"/>
    </source>
</evidence>
<feature type="domain" description="GtrA/DPMS transmembrane" evidence="7">
    <location>
        <begin position="63"/>
        <end position="196"/>
    </location>
</feature>
<comment type="subcellular location">
    <subcellularLocation>
        <location evidence="1">Membrane</location>
        <topology evidence="1">Multi-pass membrane protein</topology>
    </subcellularLocation>
</comment>
<evidence type="ECO:0000313" key="8">
    <source>
        <dbReference type="EMBL" id="TQJ11604.1"/>
    </source>
</evidence>
<dbReference type="Proteomes" id="UP000316298">
    <property type="component" value="Unassembled WGS sequence"/>
</dbReference>
<protein>
    <submittedName>
        <fullName evidence="8">Putative flippase GtrA</fullName>
    </submittedName>
</protein>
<dbReference type="PANTHER" id="PTHR38459">
    <property type="entry name" value="PROPHAGE BACTOPRENOL-LINKED GLUCOSE TRANSLOCASE HOMOLOG"/>
    <property type="match status" value="1"/>
</dbReference>
<keyword evidence="5 6" id="KW-0472">Membrane</keyword>
<keyword evidence="3 6" id="KW-0812">Transmembrane</keyword>
<reference evidence="8 9" key="1">
    <citation type="submission" date="2019-06" db="EMBL/GenBank/DDBJ databases">
        <title>Sequencing the genomes of 1000 actinobacteria strains.</title>
        <authorList>
            <person name="Klenk H.-P."/>
        </authorList>
    </citation>
    <scope>NUCLEOTIDE SEQUENCE [LARGE SCALE GENOMIC DNA]</scope>
    <source>
        <strain evidence="8 9">DSM 17305</strain>
    </source>
</reference>
<name>A0A542E8F4_9ACTN</name>
<sequence>MAPQAARSDTLRRAVDFGTGPFAGYRGKLPSPSRCDHRRFRTPLKLVTTLYHQFQHLVHEVAKFGLVGVLGLVVDLPIYNWLVFNNPLVLGDSGIGVMHHKPLTAKLISTTIATIVTYFGNRYWTWRHRERSGLHREYVLFFVLNGIGLLIAAGCLAFSRYVLDLHTWLSDNIAANFIGLGLGTLFRFWSYRKFVFKEEIALDEAEHVPAPDSPAALDGESTGDLPVVR</sequence>
<dbReference type="GO" id="GO:0000271">
    <property type="term" value="P:polysaccharide biosynthetic process"/>
    <property type="evidence" value="ECO:0007669"/>
    <property type="project" value="InterPro"/>
</dbReference>
<keyword evidence="4 6" id="KW-1133">Transmembrane helix</keyword>
<evidence type="ECO:0000256" key="5">
    <source>
        <dbReference type="ARBA" id="ARBA00023136"/>
    </source>
</evidence>
<comment type="caution">
    <text evidence="8">The sequence shown here is derived from an EMBL/GenBank/DDBJ whole genome shotgun (WGS) entry which is preliminary data.</text>
</comment>
<evidence type="ECO:0000256" key="6">
    <source>
        <dbReference type="SAM" id="Phobius"/>
    </source>
</evidence>
<comment type="similarity">
    <text evidence="2">Belongs to the GtrA family.</text>
</comment>
<evidence type="ECO:0000256" key="4">
    <source>
        <dbReference type="ARBA" id="ARBA00022989"/>
    </source>
</evidence>
<dbReference type="InterPro" id="IPR007267">
    <property type="entry name" value="GtrA_DPMS_TM"/>
</dbReference>
<proteinExistence type="inferred from homology"/>
<gene>
    <name evidence="8" type="ORF">FB475_4524</name>
</gene>
<feature type="transmembrane region" description="Helical" evidence="6">
    <location>
        <begin position="138"/>
        <end position="161"/>
    </location>
</feature>
<dbReference type="PANTHER" id="PTHR38459:SF1">
    <property type="entry name" value="PROPHAGE BACTOPRENOL-LINKED GLUCOSE TRANSLOCASE HOMOLOG"/>
    <property type="match status" value="1"/>
</dbReference>
<accession>A0A542E8F4</accession>